<keyword evidence="2" id="KW-1185">Reference proteome</keyword>
<evidence type="ECO:0000313" key="2">
    <source>
        <dbReference type="Proteomes" id="UP000070224"/>
    </source>
</evidence>
<dbReference type="RefSeq" id="WP_060935012.1">
    <property type="nucleotide sequence ID" value="NZ_KQ960429.1"/>
</dbReference>
<dbReference type="STRING" id="322095.HMPREF3185_00521"/>
<evidence type="ECO:0008006" key="3">
    <source>
        <dbReference type="Google" id="ProtNLM"/>
    </source>
</evidence>
<accession>A0A134BBR9</accession>
<protein>
    <recommendedName>
        <fullName evidence="3">Tetratricopeptide repeat protein</fullName>
    </recommendedName>
</protein>
<proteinExistence type="predicted"/>
<comment type="caution">
    <text evidence="1">The sequence shown here is derived from an EMBL/GenBank/DDBJ whole genome shotgun (WGS) entry which is preliminary data.</text>
</comment>
<gene>
    <name evidence="1" type="ORF">HMPREF3185_00521</name>
</gene>
<name>A0A134BBR9_9PORP</name>
<organism evidence="1 2">
    <name type="scientific">Porphyromonas somerae</name>
    <dbReference type="NCBI Taxonomy" id="322095"/>
    <lineage>
        <taxon>Bacteria</taxon>
        <taxon>Pseudomonadati</taxon>
        <taxon>Bacteroidota</taxon>
        <taxon>Bacteroidia</taxon>
        <taxon>Bacteroidales</taxon>
        <taxon>Porphyromonadaceae</taxon>
        <taxon>Porphyromonas</taxon>
    </lineage>
</organism>
<reference evidence="2" key="1">
    <citation type="submission" date="2016-01" db="EMBL/GenBank/DDBJ databases">
        <authorList>
            <person name="Mitreva M."/>
            <person name="Pepin K.H."/>
            <person name="Mihindukulasuriya K.A."/>
            <person name="Fulton R."/>
            <person name="Fronick C."/>
            <person name="O'Laughlin M."/>
            <person name="Miner T."/>
            <person name="Herter B."/>
            <person name="Rosa B.A."/>
            <person name="Cordes M."/>
            <person name="Tomlinson C."/>
            <person name="Wollam A."/>
            <person name="Palsikar V.B."/>
            <person name="Mardis E.R."/>
            <person name="Wilson R.K."/>
        </authorList>
    </citation>
    <scope>NUCLEOTIDE SEQUENCE [LARGE SCALE GENOMIC DNA]</scope>
    <source>
        <strain evidence="2">KA00683</strain>
    </source>
</reference>
<sequence>MTRDELYSYLADPKRLTAETLEPIRALYESYPYCAPFAFLYLYNLSLTGDVRYASELRRLSVLLPDREQLFRLVEGNRPAFVAATPDVPAEADAFDLIDHFLDGARSSGEDLPEVLHYEGVGESQDYFAGETAEPLPAEGLSELLEPRTAPVAPSVASSAEEPAAEELLSETLSKIYIQQQHYDKALRIIRSLSLNYPEKNRFFADQIRFLERLIENNKTTN</sequence>
<evidence type="ECO:0000313" key="1">
    <source>
        <dbReference type="EMBL" id="KXB77392.1"/>
    </source>
</evidence>
<dbReference type="OrthoDB" id="594666at2"/>
<dbReference type="EMBL" id="LSDK01000043">
    <property type="protein sequence ID" value="KXB77392.1"/>
    <property type="molecule type" value="Genomic_DNA"/>
</dbReference>
<dbReference type="AlphaFoldDB" id="A0A134BBR9"/>
<dbReference type="Proteomes" id="UP000070224">
    <property type="component" value="Unassembled WGS sequence"/>
</dbReference>
<dbReference type="PATRIC" id="fig|322095.3.peg.510"/>